<dbReference type="SUPFAM" id="SSF53474">
    <property type="entry name" value="alpha/beta-Hydrolases"/>
    <property type="match status" value="1"/>
</dbReference>
<reference evidence="1 2" key="1">
    <citation type="submission" date="2020-08" db="EMBL/GenBank/DDBJ databases">
        <title>Genomic Encyclopedia of Type Strains, Phase IV (KMG-IV): sequencing the most valuable type-strain genomes for metagenomic binning, comparative biology and taxonomic classification.</title>
        <authorList>
            <person name="Goeker M."/>
        </authorList>
    </citation>
    <scope>NUCLEOTIDE SEQUENCE [LARGE SCALE GENOMIC DNA]</scope>
    <source>
        <strain evidence="1 2">DSM 27471</strain>
    </source>
</reference>
<dbReference type="Gene3D" id="3.40.50.1820">
    <property type="entry name" value="alpha/beta hydrolase"/>
    <property type="match status" value="1"/>
</dbReference>
<name>A0A7W5DP98_9PORP</name>
<comment type="caution">
    <text evidence="1">The sequence shown here is derived from an EMBL/GenBank/DDBJ whole genome shotgun (WGS) entry which is preliminary data.</text>
</comment>
<dbReference type="AlphaFoldDB" id="A0A7W5DP98"/>
<gene>
    <name evidence="1" type="ORF">FHX64_000760</name>
</gene>
<dbReference type="Proteomes" id="UP000544222">
    <property type="component" value="Unassembled WGS sequence"/>
</dbReference>
<accession>A0A7W5DP98</accession>
<proteinExistence type="predicted"/>
<evidence type="ECO:0008006" key="3">
    <source>
        <dbReference type="Google" id="ProtNLM"/>
    </source>
</evidence>
<dbReference type="InterPro" id="IPR029058">
    <property type="entry name" value="AB_hydrolase_fold"/>
</dbReference>
<evidence type="ECO:0000313" key="2">
    <source>
        <dbReference type="Proteomes" id="UP000544222"/>
    </source>
</evidence>
<evidence type="ECO:0000313" key="1">
    <source>
        <dbReference type="EMBL" id="MBB3186597.1"/>
    </source>
</evidence>
<dbReference type="EMBL" id="JACHYB010000001">
    <property type="protein sequence ID" value="MBB3186597.1"/>
    <property type="molecule type" value="Genomic_DNA"/>
</dbReference>
<organism evidence="1 2">
    <name type="scientific">Microbacter margulisiae</name>
    <dbReference type="NCBI Taxonomy" id="1350067"/>
    <lineage>
        <taxon>Bacteria</taxon>
        <taxon>Pseudomonadati</taxon>
        <taxon>Bacteroidota</taxon>
        <taxon>Bacteroidia</taxon>
        <taxon>Bacteroidales</taxon>
        <taxon>Porphyromonadaceae</taxon>
        <taxon>Microbacter</taxon>
    </lineage>
</organism>
<protein>
    <recommendedName>
        <fullName evidence="3">Alpha/beta hydrolase family protein</fullName>
    </recommendedName>
</protein>
<dbReference type="RefSeq" id="WP_183412468.1">
    <property type="nucleotide sequence ID" value="NZ_JACHYB010000001.1"/>
</dbReference>
<sequence>MGKYTNHFIGFSATKAWQIRFQSVIIFGLLLLMMPGSMLAVTGKWYSKVTGKNIDYTSSEADKPHKDFAGGYATIVYLENLSFHKIGRNSNAKDVAWLRSHGYRVIELNYSHNRNAVTPKINKDIIAINDSIGRGSFCGYHNCSHFESYILFEGYRIARNVPYFIDNPKVYNTPEQYTQGDTLHMDVIYPANTSVKVPIVLSFSYSNSYATYDSNKKMLINTNREQRMNLAYTFAGFNDSFLEGAPANGIAWAIADHPKYCPWGKGKPLNGRNDTYKSYEVNPDVAQKVKSAIRTLRGLGSRFNLSGKIGIYGFSRGSSAGSMAIGDRYVPTFEKAGFHIGISDRVQAAALGPGVFDYSLIYDPKEDDASGLRLRCPWAWGPMTDNYKLWQSMGAAYLVKSSATSPVLFFYNTNDEHYYQDQIAHLKAKLDSLKVPTETLVNYGTGHAVPQTQASLIKLYRFFRRYLQPPTVAEK</sequence>
<keyword evidence="2" id="KW-1185">Reference proteome</keyword>